<evidence type="ECO:0000259" key="4">
    <source>
        <dbReference type="Pfam" id="PF13193"/>
    </source>
</evidence>
<sequence>MSKHTGPSTPDPSWPDPSRPDPSPTNLYAALRAAFPQDLSQWAVETDTGLIYSWRDLDSASGKLANLLASLDLPAQSRIAVQVEKSVESMLLYLACLRAGHVYLPLNTAYQKGEITYFIDNAKPAVVVCRPESFNSVSQIAFQHGTQHVFTLGDDRTGSLLERAAHCDDAHTVVDCGLDALAAIIYTSGTTGRSKGAMLSHGNLLDNAQVLKAYWGWSTAGGAHLAGPQGRGDVLIHALPIFHVHGLFVAIHGALINGSPMLWHAKFEPKRAIADMARATVFMGVPTLYVRMLAEAGLTPAAVQGMRLFISGSAPLLTETFRDWHTRTGQTILERYGMSETIMLTSNPYSADARHGGLSERRAGTVGFPLPGVGLRIHDDAGQPVPQGEIGGIQVRGPSVFAGYWQMPEKTKEEFTADGWFKTGDVGRVDGEGYVTIVGRSKDLIISGGYNVYPAEIESIINDMAGVAESAVVGVPHPDFGEVGVAVVIAKPGAALDTAAMLAQLKTELANYKIPKHLAVVAELPRNAMGKVQKNLLRGEWAKLFEA</sequence>
<gene>
    <name evidence="5" type="ORF">CCO03_08000</name>
</gene>
<organism evidence="5 6">
    <name type="scientific">Comamonas serinivorans</name>
    <dbReference type="NCBI Taxonomy" id="1082851"/>
    <lineage>
        <taxon>Bacteria</taxon>
        <taxon>Pseudomonadati</taxon>
        <taxon>Pseudomonadota</taxon>
        <taxon>Betaproteobacteria</taxon>
        <taxon>Burkholderiales</taxon>
        <taxon>Comamonadaceae</taxon>
        <taxon>Comamonas</taxon>
    </lineage>
</organism>
<evidence type="ECO:0000313" key="6">
    <source>
        <dbReference type="Proteomes" id="UP000196138"/>
    </source>
</evidence>
<dbReference type="InterPro" id="IPR000873">
    <property type="entry name" value="AMP-dep_synth/lig_dom"/>
</dbReference>
<dbReference type="PANTHER" id="PTHR43201">
    <property type="entry name" value="ACYL-COA SYNTHETASE"/>
    <property type="match status" value="1"/>
</dbReference>
<dbReference type="KEGG" id="cser:CCO03_08000"/>
<dbReference type="Pfam" id="PF00501">
    <property type="entry name" value="AMP-binding"/>
    <property type="match status" value="1"/>
</dbReference>
<keyword evidence="6" id="KW-1185">Reference proteome</keyword>
<comment type="similarity">
    <text evidence="1">Belongs to the ATP-dependent AMP-binding enzyme family.</text>
</comment>
<dbReference type="OrthoDB" id="9766486at2"/>
<dbReference type="Pfam" id="PF13193">
    <property type="entry name" value="AMP-binding_C"/>
    <property type="match status" value="1"/>
</dbReference>
<dbReference type="Gene3D" id="3.40.50.12780">
    <property type="entry name" value="N-terminal domain of ligase-like"/>
    <property type="match status" value="1"/>
</dbReference>
<evidence type="ECO:0000259" key="3">
    <source>
        <dbReference type="Pfam" id="PF00501"/>
    </source>
</evidence>
<proteinExistence type="inferred from homology"/>
<dbReference type="RefSeq" id="WP_087279553.1">
    <property type="nucleotide sequence ID" value="NZ_CP021455.1"/>
</dbReference>
<dbReference type="GO" id="GO:0031956">
    <property type="term" value="F:medium-chain fatty acid-CoA ligase activity"/>
    <property type="evidence" value="ECO:0007669"/>
    <property type="project" value="TreeGrafter"/>
</dbReference>
<dbReference type="SUPFAM" id="SSF56801">
    <property type="entry name" value="Acetyl-CoA synthetase-like"/>
    <property type="match status" value="1"/>
</dbReference>
<dbReference type="InterPro" id="IPR042099">
    <property type="entry name" value="ANL_N_sf"/>
</dbReference>
<evidence type="ECO:0000313" key="5">
    <source>
        <dbReference type="EMBL" id="ARU04620.1"/>
    </source>
</evidence>
<dbReference type="InterPro" id="IPR045851">
    <property type="entry name" value="AMP-bd_C_sf"/>
</dbReference>
<accession>A0A1Y0EMI1</accession>
<feature type="region of interest" description="Disordered" evidence="2">
    <location>
        <begin position="1"/>
        <end position="23"/>
    </location>
</feature>
<feature type="compositionally biased region" description="Pro residues" evidence="2">
    <location>
        <begin position="9"/>
        <end position="23"/>
    </location>
</feature>
<reference evidence="5 6" key="1">
    <citation type="submission" date="2017-05" db="EMBL/GenBank/DDBJ databases">
        <authorList>
            <person name="Song R."/>
            <person name="Chenine A.L."/>
            <person name="Ruprecht R.M."/>
        </authorList>
    </citation>
    <scope>NUCLEOTIDE SEQUENCE [LARGE SCALE GENOMIC DNA]</scope>
    <source>
        <strain evidence="5 6">DSM 26136</strain>
    </source>
</reference>
<evidence type="ECO:0000256" key="1">
    <source>
        <dbReference type="ARBA" id="ARBA00006432"/>
    </source>
</evidence>
<dbReference type="PROSITE" id="PS00455">
    <property type="entry name" value="AMP_BINDING"/>
    <property type="match status" value="1"/>
</dbReference>
<evidence type="ECO:0000256" key="2">
    <source>
        <dbReference type="SAM" id="MobiDB-lite"/>
    </source>
</evidence>
<dbReference type="InterPro" id="IPR020845">
    <property type="entry name" value="AMP-binding_CS"/>
</dbReference>
<dbReference type="InterPro" id="IPR025110">
    <property type="entry name" value="AMP-bd_C"/>
</dbReference>
<dbReference type="NCBIfam" id="NF005702">
    <property type="entry name" value="PRK07514.1"/>
    <property type="match status" value="1"/>
</dbReference>
<dbReference type="GO" id="GO:0006631">
    <property type="term" value="P:fatty acid metabolic process"/>
    <property type="evidence" value="ECO:0007669"/>
    <property type="project" value="TreeGrafter"/>
</dbReference>
<dbReference type="AlphaFoldDB" id="A0A1Y0EMI1"/>
<dbReference type="CDD" id="cd05941">
    <property type="entry name" value="MCS"/>
    <property type="match status" value="1"/>
</dbReference>
<dbReference type="Proteomes" id="UP000196138">
    <property type="component" value="Chromosome"/>
</dbReference>
<dbReference type="PANTHER" id="PTHR43201:SF8">
    <property type="entry name" value="ACYL-COA SYNTHETASE FAMILY MEMBER 3"/>
    <property type="match status" value="1"/>
</dbReference>
<dbReference type="EMBL" id="CP021455">
    <property type="protein sequence ID" value="ARU04620.1"/>
    <property type="molecule type" value="Genomic_DNA"/>
</dbReference>
<protein>
    <submittedName>
        <fullName evidence="5">Malonyl-CoA synthase</fullName>
    </submittedName>
</protein>
<name>A0A1Y0EMI1_9BURK</name>
<feature type="domain" description="AMP-binding enzyme C-terminal" evidence="4">
    <location>
        <begin position="456"/>
        <end position="531"/>
    </location>
</feature>
<feature type="domain" description="AMP-dependent synthetase/ligase" evidence="3">
    <location>
        <begin position="47"/>
        <end position="405"/>
    </location>
</feature>
<dbReference type="Gene3D" id="3.30.300.30">
    <property type="match status" value="1"/>
</dbReference>